<gene>
    <name evidence="1" type="ORF">ALC62_08231</name>
</gene>
<keyword evidence="2" id="KW-1185">Reference proteome</keyword>
<feature type="non-terminal residue" evidence="1">
    <location>
        <position position="1"/>
    </location>
</feature>
<protein>
    <submittedName>
        <fullName evidence="1">Uncharacterized protein</fullName>
    </submittedName>
</protein>
<name>A0A195CJU8_9HYME</name>
<sequence>LMQVAVVGAKVLAKLAEFRRNELEEGTSCGPCGARLSGTDYTYTTTHSSARSYVTTRRDRVIYGKSRAAHHAYGWTSAGTHVRKHSCTQACKTRANPTETKEYDSARLLRSARSASGVLSDNTARSFTEEVHMVE</sequence>
<dbReference type="Proteomes" id="UP000078542">
    <property type="component" value="Unassembled WGS sequence"/>
</dbReference>
<evidence type="ECO:0000313" key="2">
    <source>
        <dbReference type="Proteomes" id="UP000078542"/>
    </source>
</evidence>
<dbReference type="AlphaFoldDB" id="A0A195CJU8"/>
<organism evidence="1 2">
    <name type="scientific">Cyphomyrmex costatus</name>
    <dbReference type="NCBI Taxonomy" id="456900"/>
    <lineage>
        <taxon>Eukaryota</taxon>
        <taxon>Metazoa</taxon>
        <taxon>Ecdysozoa</taxon>
        <taxon>Arthropoda</taxon>
        <taxon>Hexapoda</taxon>
        <taxon>Insecta</taxon>
        <taxon>Pterygota</taxon>
        <taxon>Neoptera</taxon>
        <taxon>Endopterygota</taxon>
        <taxon>Hymenoptera</taxon>
        <taxon>Apocrita</taxon>
        <taxon>Aculeata</taxon>
        <taxon>Formicoidea</taxon>
        <taxon>Formicidae</taxon>
        <taxon>Myrmicinae</taxon>
        <taxon>Cyphomyrmex</taxon>
    </lineage>
</organism>
<proteinExistence type="predicted"/>
<dbReference type="EMBL" id="KQ977642">
    <property type="protein sequence ID" value="KYN01005.1"/>
    <property type="molecule type" value="Genomic_DNA"/>
</dbReference>
<reference evidence="1 2" key="1">
    <citation type="submission" date="2016-03" db="EMBL/GenBank/DDBJ databases">
        <title>Cyphomyrmex costatus WGS genome.</title>
        <authorList>
            <person name="Nygaard S."/>
            <person name="Hu H."/>
            <person name="Boomsma J."/>
            <person name="Zhang G."/>
        </authorList>
    </citation>
    <scope>NUCLEOTIDE SEQUENCE [LARGE SCALE GENOMIC DNA]</scope>
    <source>
        <strain evidence="1">MS0001</strain>
        <tissue evidence="1">Whole body</tissue>
    </source>
</reference>
<evidence type="ECO:0000313" key="1">
    <source>
        <dbReference type="EMBL" id="KYN01005.1"/>
    </source>
</evidence>
<accession>A0A195CJU8</accession>